<organism evidence="1 2">
    <name type="scientific">Prosthecobacter vanneervenii</name>
    <dbReference type="NCBI Taxonomy" id="48466"/>
    <lineage>
        <taxon>Bacteria</taxon>
        <taxon>Pseudomonadati</taxon>
        <taxon>Verrucomicrobiota</taxon>
        <taxon>Verrucomicrobiia</taxon>
        <taxon>Verrucomicrobiales</taxon>
        <taxon>Verrucomicrobiaceae</taxon>
        <taxon>Prosthecobacter</taxon>
    </lineage>
</organism>
<sequence>MLVALVLLEAGMRFSFAEETNANILIKNAIMDADEVRILDSLSDSFETLTGYRSKTLKGRTQLAEIFSKADFRGLGNPDGTQDPTGGGGFNTYRSLILNTYKKKRLTCQMIIVAGDYIRLVVPKDVWYLTSFDSIAKGQSPADANASAIEDIIRRDVEKLSSAGDFEKALSWTGDYDKVDAQIEGFMPGIVKPAAAKEGSPK</sequence>
<protein>
    <submittedName>
        <fullName evidence="1">Uncharacterized protein</fullName>
    </submittedName>
</protein>
<dbReference type="AlphaFoldDB" id="A0A7W8DNA9"/>
<keyword evidence="2" id="KW-1185">Reference proteome</keyword>
<proteinExistence type="predicted"/>
<name>A0A7W8DNA9_9BACT</name>
<dbReference type="RefSeq" id="WP_184344798.1">
    <property type="nucleotide sequence ID" value="NZ_JACHIG010000025.1"/>
</dbReference>
<reference evidence="1 2" key="1">
    <citation type="submission" date="2020-08" db="EMBL/GenBank/DDBJ databases">
        <title>Genomic Encyclopedia of Type Strains, Phase IV (KMG-IV): sequencing the most valuable type-strain genomes for metagenomic binning, comparative biology and taxonomic classification.</title>
        <authorList>
            <person name="Goeker M."/>
        </authorList>
    </citation>
    <scope>NUCLEOTIDE SEQUENCE [LARGE SCALE GENOMIC DNA]</scope>
    <source>
        <strain evidence="1 2">DSM 12252</strain>
    </source>
</reference>
<comment type="caution">
    <text evidence="1">The sequence shown here is derived from an EMBL/GenBank/DDBJ whole genome shotgun (WGS) entry which is preliminary data.</text>
</comment>
<gene>
    <name evidence="1" type="ORF">HNQ65_005335</name>
</gene>
<accession>A0A7W8DNA9</accession>
<dbReference type="Proteomes" id="UP000590740">
    <property type="component" value="Unassembled WGS sequence"/>
</dbReference>
<dbReference type="EMBL" id="JACHIG010000025">
    <property type="protein sequence ID" value="MBB5035721.1"/>
    <property type="molecule type" value="Genomic_DNA"/>
</dbReference>
<evidence type="ECO:0000313" key="1">
    <source>
        <dbReference type="EMBL" id="MBB5035721.1"/>
    </source>
</evidence>
<evidence type="ECO:0000313" key="2">
    <source>
        <dbReference type="Proteomes" id="UP000590740"/>
    </source>
</evidence>